<dbReference type="PANTHER" id="PTHR33990:SF1">
    <property type="entry name" value="PROTEIN YJDN"/>
    <property type="match status" value="1"/>
</dbReference>
<proteinExistence type="predicted"/>
<organism evidence="2 3">
    <name type="scientific">Sphingomonas quercus</name>
    <dbReference type="NCBI Taxonomy" id="2842451"/>
    <lineage>
        <taxon>Bacteria</taxon>
        <taxon>Pseudomonadati</taxon>
        <taxon>Pseudomonadota</taxon>
        <taxon>Alphaproteobacteria</taxon>
        <taxon>Sphingomonadales</taxon>
        <taxon>Sphingomonadaceae</taxon>
        <taxon>Sphingomonas</taxon>
    </lineage>
</organism>
<evidence type="ECO:0000313" key="2">
    <source>
        <dbReference type="EMBL" id="MBU3076822.1"/>
    </source>
</evidence>
<gene>
    <name evidence="2" type="ORF">KOF26_03000</name>
</gene>
<keyword evidence="3" id="KW-1185">Reference proteome</keyword>
<comment type="caution">
    <text evidence="2">The sequence shown here is derived from an EMBL/GenBank/DDBJ whole genome shotgun (WGS) entry which is preliminary data.</text>
</comment>
<dbReference type="Proteomes" id="UP000776276">
    <property type="component" value="Unassembled WGS sequence"/>
</dbReference>
<evidence type="ECO:0000313" key="3">
    <source>
        <dbReference type="Proteomes" id="UP000776276"/>
    </source>
</evidence>
<name>A0ABS6BGW1_9SPHN</name>
<reference evidence="2 3" key="1">
    <citation type="submission" date="2021-06" db="EMBL/GenBank/DDBJ databases">
        <title>Sphingomonas sp. XMGL2, whole genome shotgun sequencing project.</title>
        <authorList>
            <person name="Zhao G."/>
            <person name="Shen L."/>
        </authorList>
    </citation>
    <scope>NUCLEOTIDE SEQUENCE [LARGE SCALE GENOMIC DNA]</scope>
    <source>
        <strain evidence="2 3">XMGL2</strain>
    </source>
</reference>
<dbReference type="InterPro" id="IPR028973">
    <property type="entry name" value="PhnB-like"/>
</dbReference>
<dbReference type="PANTHER" id="PTHR33990">
    <property type="entry name" value="PROTEIN YJDN-RELATED"/>
    <property type="match status" value="1"/>
</dbReference>
<dbReference type="RefSeq" id="WP_216319700.1">
    <property type="nucleotide sequence ID" value="NZ_JAHKRT010000001.1"/>
</dbReference>
<feature type="domain" description="PhnB-like" evidence="1">
    <location>
        <begin position="5"/>
        <end position="132"/>
    </location>
</feature>
<dbReference type="CDD" id="cd06588">
    <property type="entry name" value="PhnB_like"/>
    <property type="match status" value="1"/>
</dbReference>
<protein>
    <submittedName>
        <fullName evidence="2">VOC family protein</fullName>
    </submittedName>
</protein>
<sequence>MPQPIPYLSFDGDCAEAMRFYAAVLGGTLGMMNVGQSPMSDQCPSEERERIMHARLALADGSSLYGGDCMGGMAYQGQHGVSLTLNFDSVAEAERVFNALGEGGEVTMPFADTFWAKKFGMVKDRFGTHWIVNGELLELSLS</sequence>
<evidence type="ECO:0000259" key="1">
    <source>
        <dbReference type="Pfam" id="PF06983"/>
    </source>
</evidence>
<accession>A0ABS6BGW1</accession>
<dbReference type="EMBL" id="JAHKRT010000001">
    <property type="protein sequence ID" value="MBU3076822.1"/>
    <property type="molecule type" value="Genomic_DNA"/>
</dbReference>
<dbReference type="Pfam" id="PF06983">
    <property type="entry name" value="3-dmu-9_3-mt"/>
    <property type="match status" value="1"/>
</dbReference>